<dbReference type="EMBL" id="JAGSOH010000125">
    <property type="protein sequence ID" value="MBR7830304.1"/>
    <property type="molecule type" value="Genomic_DNA"/>
</dbReference>
<dbReference type="AlphaFoldDB" id="A0A941EJM7"/>
<gene>
    <name evidence="2" type="ORF">KDK95_28640</name>
</gene>
<keyword evidence="1" id="KW-0472">Membrane</keyword>
<feature type="transmembrane region" description="Helical" evidence="1">
    <location>
        <begin position="65"/>
        <end position="84"/>
    </location>
</feature>
<protein>
    <submittedName>
        <fullName evidence="2">DUF5134 domain-containing protein</fullName>
    </submittedName>
</protein>
<evidence type="ECO:0000313" key="2">
    <source>
        <dbReference type="EMBL" id="MBR7830304.1"/>
    </source>
</evidence>
<keyword evidence="1" id="KW-1133">Transmembrane helix</keyword>
<evidence type="ECO:0000256" key="1">
    <source>
        <dbReference type="SAM" id="Phobius"/>
    </source>
</evidence>
<comment type="caution">
    <text evidence="2">The sequence shown here is derived from an EMBL/GenBank/DDBJ whole genome shotgun (WGS) entry which is preliminary data.</text>
</comment>
<feature type="transmembrane region" description="Helical" evidence="1">
    <location>
        <begin position="140"/>
        <end position="161"/>
    </location>
</feature>
<organism evidence="2 3">
    <name type="scientific">Actinospica acidithermotolerans</name>
    <dbReference type="NCBI Taxonomy" id="2828514"/>
    <lineage>
        <taxon>Bacteria</taxon>
        <taxon>Bacillati</taxon>
        <taxon>Actinomycetota</taxon>
        <taxon>Actinomycetes</taxon>
        <taxon>Catenulisporales</taxon>
        <taxon>Actinospicaceae</taxon>
        <taxon>Actinospica</taxon>
    </lineage>
</organism>
<feature type="transmembrane region" description="Helical" evidence="1">
    <location>
        <begin position="6"/>
        <end position="28"/>
    </location>
</feature>
<feature type="transmembrane region" description="Helical" evidence="1">
    <location>
        <begin position="96"/>
        <end position="120"/>
    </location>
</feature>
<proteinExistence type="predicted"/>
<name>A0A941EJM7_9ACTN</name>
<dbReference type="Proteomes" id="UP000676325">
    <property type="component" value="Unassembled WGS sequence"/>
</dbReference>
<accession>A0A941EJM7</accession>
<reference evidence="2" key="1">
    <citation type="submission" date="2021-04" db="EMBL/GenBank/DDBJ databases">
        <title>Genome based classification of Actinospica acidithermotolerans sp. nov., an actinobacterium isolated from an Indonesian hot spring.</title>
        <authorList>
            <person name="Kusuma A.B."/>
            <person name="Putra K.E."/>
            <person name="Nafisah S."/>
            <person name="Loh J."/>
            <person name="Nouioui I."/>
            <person name="Goodfellow M."/>
        </authorList>
    </citation>
    <scope>NUCLEOTIDE SEQUENCE</scope>
    <source>
        <strain evidence="2">MGRD01-02</strain>
    </source>
</reference>
<dbReference type="InterPro" id="IPR033458">
    <property type="entry name" value="DUF5134"/>
</dbReference>
<keyword evidence="1" id="KW-0812">Transmembrane</keyword>
<sequence>MNAPAFLPAIISVLLIFVAGYAGWRLLAAPTLDLRTDFETDTLLLAAGVAGAGLISNWAHTLPRAAWSVIFTVAAGYFAVRAVIARAQVPRRNRLLAHACGSLVLVYMFLAGVAPSTLHGSTAGEYTMAPMPGMYVDTTITYPAIGLVCVAALAFYTASVLSRLSGAPVEGTERRAFAPRSVEACRVVVILALAYGILSKIV</sequence>
<feature type="transmembrane region" description="Helical" evidence="1">
    <location>
        <begin position="40"/>
        <end position="59"/>
    </location>
</feature>
<dbReference type="RefSeq" id="WP_212521433.1">
    <property type="nucleotide sequence ID" value="NZ_JAGSOH010000125.1"/>
</dbReference>
<dbReference type="Pfam" id="PF17197">
    <property type="entry name" value="DUF5134"/>
    <property type="match status" value="1"/>
</dbReference>
<feature type="transmembrane region" description="Helical" evidence="1">
    <location>
        <begin position="181"/>
        <end position="198"/>
    </location>
</feature>
<keyword evidence="3" id="KW-1185">Reference proteome</keyword>
<evidence type="ECO:0000313" key="3">
    <source>
        <dbReference type="Proteomes" id="UP000676325"/>
    </source>
</evidence>